<organism evidence="11">
    <name type="scientific">gut metagenome</name>
    <dbReference type="NCBI Taxonomy" id="749906"/>
    <lineage>
        <taxon>unclassified sequences</taxon>
        <taxon>metagenomes</taxon>
        <taxon>organismal metagenomes</taxon>
    </lineage>
</organism>
<dbReference type="NCBIfam" id="TIGR00150">
    <property type="entry name" value="T6A_YjeE"/>
    <property type="match status" value="1"/>
</dbReference>
<dbReference type="GO" id="GO:0002949">
    <property type="term" value="P:tRNA threonylcarbamoyladenosine modification"/>
    <property type="evidence" value="ECO:0007669"/>
    <property type="project" value="InterPro"/>
</dbReference>
<dbReference type="Gene3D" id="3.40.50.300">
    <property type="entry name" value="P-loop containing nucleotide triphosphate hydrolases"/>
    <property type="match status" value="1"/>
</dbReference>
<evidence type="ECO:0000256" key="5">
    <source>
        <dbReference type="ARBA" id="ARBA00022694"/>
    </source>
</evidence>
<proteinExistence type="inferred from homology"/>
<dbReference type="EMBL" id="AMCI01008204">
    <property type="protein sequence ID" value="EJW91404.1"/>
    <property type="molecule type" value="Genomic_DNA"/>
</dbReference>
<evidence type="ECO:0000256" key="9">
    <source>
        <dbReference type="ARBA" id="ARBA00022842"/>
    </source>
</evidence>
<keyword evidence="5" id="KW-0819">tRNA processing</keyword>
<keyword evidence="8" id="KW-0067">ATP-binding</keyword>
<dbReference type="PANTHER" id="PTHR33540:SF2">
    <property type="entry name" value="TRNA THREONYLCARBAMOYLADENOSINE BIOSYNTHESIS PROTEIN TSAE"/>
    <property type="match status" value="1"/>
</dbReference>
<dbReference type="GO" id="GO:0005737">
    <property type="term" value="C:cytoplasm"/>
    <property type="evidence" value="ECO:0007669"/>
    <property type="project" value="UniProtKB-SubCell"/>
</dbReference>
<evidence type="ECO:0000313" key="11">
    <source>
        <dbReference type="EMBL" id="EJW91404.1"/>
    </source>
</evidence>
<dbReference type="InterPro" id="IPR003442">
    <property type="entry name" value="T6A_TsaE"/>
</dbReference>
<evidence type="ECO:0000256" key="10">
    <source>
        <dbReference type="ARBA" id="ARBA00032441"/>
    </source>
</evidence>
<comment type="subcellular location">
    <subcellularLocation>
        <location evidence="1">Cytoplasm</location>
    </subcellularLocation>
</comment>
<evidence type="ECO:0000256" key="1">
    <source>
        <dbReference type="ARBA" id="ARBA00004496"/>
    </source>
</evidence>
<accession>J9FVJ3</accession>
<comment type="caution">
    <text evidence="11">The sequence shown here is derived from an EMBL/GenBank/DDBJ whole genome shotgun (WGS) entry which is preliminary data.</text>
</comment>
<keyword evidence="7" id="KW-0547">Nucleotide-binding</keyword>
<evidence type="ECO:0000256" key="2">
    <source>
        <dbReference type="ARBA" id="ARBA00007599"/>
    </source>
</evidence>
<protein>
    <recommendedName>
        <fullName evidence="3">tRNA threonylcarbamoyladenosine biosynthesis protein TsaE</fullName>
    </recommendedName>
    <alternativeName>
        <fullName evidence="10">t(6)A37 threonylcarbamoyladenosine biosynthesis protein TsaE</fullName>
    </alternativeName>
</protein>
<dbReference type="PANTHER" id="PTHR33540">
    <property type="entry name" value="TRNA THREONYLCARBAMOYLADENOSINE BIOSYNTHESIS PROTEIN TSAE"/>
    <property type="match status" value="1"/>
</dbReference>
<reference evidence="11" key="1">
    <citation type="journal article" date="2012" name="PLoS ONE">
        <title>Gene sets for utilization of primary and secondary nutrition supplies in the distal gut of endangered iberian lynx.</title>
        <authorList>
            <person name="Alcaide M."/>
            <person name="Messina E."/>
            <person name="Richter M."/>
            <person name="Bargiela R."/>
            <person name="Peplies J."/>
            <person name="Huws S.A."/>
            <person name="Newbold C.J."/>
            <person name="Golyshin P.N."/>
            <person name="Simon M.A."/>
            <person name="Lopez G."/>
            <person name="Yakimov M.M."/>
            <person name="Ferrer M."/>
        </authorList>
    </citation>
    <scope>NUCLEOTIDE SEQUENCE</scope>
</reference>
<gene>
    <name evidence="11" type="ORF">EVA_20491</name>
</gene>
<evidence type="ECO:0000256" key="6">
    <source>
        <dbReference type="ARBA" id="ARBA00022723"/>
    </source>
</evidence>
<name>J9FVJ3_9ZZZZ</name>
<sequence>MDEFSLSFDLPHPDDTDKLGALFAGFIADNQAILAREGLTVHLDGNLGAGKTSFVRATLRALHFQGPVKSPTFSLVETYPIGQLTVNHFDFYRFEDPMEFEDAGFRDFFGPGFVTFTEWTDKAQPYVPTADIVIELTHVGLGRHARLSALSDLGCTVLTDIQKRHA</sequence>
<keyword evidence="4" id="KW-0963">Cytoplasm</keyword>
<evidence type="ECO:0000256" key="3">
    <source>
        <dbReference type="ARBA" id="ARBA00019010"/>
    </source>
</evidence>
<keyword evidence="6" id="KW-0479">Metal-binding</keyword>
<dbReference type="SUPFAM" id="SSF52540">
    <property type="entry name" value="P-loop containing nucleoside triphosphate hydrolases"/>
    <property type="match status" value="1"/>
</dbReference>
<dbReference type="InterPro" id="IPR027417">
    <property type="entry name" value="P-loop_NTPase"/>
</dbReference>
<evidence type="ECO:0000256" key="8">
    <source>
        <dbReference type="ARBA" id="ARBA00022840"/>
    </source>
</evidence>
<dbReference type="GO" id="GO:0046872">
    <property type="term" value="F:metal ion binding"/>
    <property type="evidence" value="ECO:0007669"/>
    <property type="project" value="UniProtKB-KW"/>
</dbReference>
<evidence type="ECO:0000256" key="7">
    <source>
        <dbReference type="ARBA" id="ARBA00022741"/>
    </source>
</evidence>
<keyword evidence="9" id="KW-0460">Magnesium</keyword>
<comment type="similarity">
    <text evidence="2">Belongs to the TsaE family.</text>
</comment>
<dbReference type="AlphaFoldDB" id="J9FVJ3"/>
<evidence type="ECO:0000256" key="4">
    <source>
        <dbReference type="ARBA" id="ARBA00022490"/>
    </source>
</evidence>
<dbReference type="GO" id="GO:0005524">
    <property type="term" value="F:ATP binding"/>
    <property type="evidence" value="ECO:0007669"/>
    <property type="project" value="UniProtKB-KW"/>
</dbReference>
<dbReference type="Pfam" id="PF02367">
    <property type="entry name" value="TsaE"/>
    <property type="match status" value="1"/>
</dbReference>